<gene>
    <name evidence="1" type="ORF">EVAR_79176_1</name>
</gene>
<dbReference type="Proteomes" id="UP000299102">
    <property type="component" value="Unassembled WGS sequence"/>
</dbReference>
<comment type="caution">
    <text evidence="1">The sequence shown here is derived from an EMBL/GenBank/DDBJ whole genome shotgun (WGS) entry which is preliminary data.</text>
</comment>
<dbReference type="AlphaFoldDB" id="A0A4C1UUC6"/>
<protein>
    <submittedName>
        <fullName evidence="1">Uncharacterized protein</fullName>
    </submittedName>
</protein>
<evidence type="ECO:0000313" key="2">
    <source>
        <dbReference type="Proteomes" id="UP000299102"/>
    </source>
</evidence>
<sequence>MRASCKWSPLTMDTRNRCGASLSGTNRIKRGSMKVEWANGEGSGPPELSLAVRYCRTSARANNSNTALSGLNDPAAWSHPSTVLLCRIEGRAGVARVGGGGRPSLRREDHGRDRRLSRTLRGTKLSNTEILSLSALTAKNGYLRELTNWGYAKTTRAAYETDTFSRRTKRSYEVTYRPRGSSETVKPCDRKKQCHRSVDGAEVERLRLCFRITPKTTTQRVNSLNVYPMYPRRGLGSVGSCEIRTKVGTIIAHVGVTLRGRSIRNTSAIARPSGVERADVYMVGNVIIYLLEETFLSSCHSTSEIRHLAVAYLRVVGMEVKAPGSACRRPVSAA</sequence>
<organism evidence="1 2">
    <name type="scientific">Eumeta variegata</name>
    <name type="common">Bagworm moth</name>
    <name type="synonym">Eumeta japonica</name>
    <dbReference type="NCBI Taxonomy" id="151549"/>
    <lineage>
        <taxon>Eukaryota</taxon>
        <taxon>Metazoa</taxon>
        <taxon>Ecdysozoa</taxon>
        <taxon>Arthropoda</taxon>
        <taxon>Hexapoda</taxon>
        <taxon>Insecta</taxon>
        <taxon>Pterygota</taxon>
        <taxon>Neoptera</taxon>
        <taxon>Endopterygota</taxon>
        <taxon>Lepidoptera</taxon>
        <taxon>Glossata</taxon>
        <taxon>Ditrysia</taxon>
        <taxon>Tineoidea</taxon>
        <taxon>Psychidae</taxon>
        <taxon>Oiketicinae</taxon>
        <taxon>Eumeta</taxon>
    </lineage>
</organism>
<proteinExistence type="predicted"/>
<name>A0A4C1UUC6_EUMVA</name>
<accession>A0A4C1UUC6</accession>
<dbReference type="EMBL" id="BGZK01000222">
    <property type="protein sequence ID" value="GBP29627.1"/>
    <property type="molecule type" value="Genomic_DNA"/>
</dbReference>
<evidence type="ECO:0000313" key="1">
    <source>
        <dbReference type="EMBL" id="GBP29627.1"/>
    </source>
</evidence>
<keyword evidence="2" id="KW-1185">Reference proteome</keyword>
<reference evidence="1 2" key="1">
    <citation type="journal article" date="2019" name="Commun. Biol.">
        <title>The bagworm genome reveals a unique fibroin gene that provides high tensile strength.</title>
        <authorList>
            <person name="Kono N."/>
            <person name="Nakamura H."/>
            <person name="Ohtoshi R."/>
            <person name="Tomita M."/>
            <person name="Numata K."/>
            <person name="Arakawa K."/>
        </authorList>
    </citation>
    <scope>NUCLEOTIDE SEQUENCE [LARGE SCALE GENOMIC DNA]</scope>
</reference>